<dbReference type="InterPro" id="IPR024041">
    <property type="entry name" value="NH4_transpt_AmtB-like_dom"/>
</dbReference>
<protein>
    <recommendedName>
        <fullName evidence="8">Ammonium transporter</fullName>
    </recommendedName>
</protein>
<feature type="transmembrane region" description="Helical" evidence="8">
    <location>
        <begin position="184"/>
        <end position="205"/>
    </location>
</feature>
<comment type="subcellular location">
    <subcellularLocation>
        <location evidence="8">Cell membrane</location>
        <topology evidence="8">Multi-pass membrane protein</topology>
    </subcellularLocation>
    <subcellularLocation>
        <location evidence="1">Membrane</location>
        <topology evidence="1">Multi-pass membrane protein</topology>
    </subcellularLocation>
</comment>
<keyword evidence="6 8" id="KW-0472">Membrane</keyword>
<comment type="similarity">
    <text evidence="2 8">Belongs to the ammonia transporter channel (TC 1.A.11.2) family.</text>
</comment>
<evidence type="ECO:0000256" key="9">
    <source>
        <dbReference type="SAM" id="SignalP"/>
    </source>
</evidence>
<dbReference type="GO" id="GO:0005886">
    <property type="term" value="C:plasma membrane"/>
    <property type="evidence" value="ECO:0007669"/>
    <property type="project" value="UniProtKB-SubCell"/>
</dbReference>
<feature type="transmembrane region" description="Helical" evidence="8">
    <location>
        <begin position="342"/>
        <end position="362"/>
    </location>
</feature>
<dbReference type="InterPro" id="IPR029020">
    <property type="entry name" value="Ammonium/urea_transptr"/>
</dbReference>
<feature type="transmembrane region" description="Helical" evidence="8">
    <location>
        <begin position="309"/>
        <end position="330"/>
    </location>
</feature>
<dbReference type="GO" id="GO:0008519">
    <property type="term" value="F:ammonium channel activity"/>
    <property type="evidence" value="ECO:0007669"/>
    <property type="project" value="InterPro"/>
</dbReference>
<reference evidence="11 12" key="1">
    <citation type="submission" date="2013-04" db="EMBL/GenBank/DDBJ databases">
        <title>Oceanococcus atlanticus 22II-S10r2 Genome Sequencing.</title>
        <authorList>
            <person name="Lai Q."/>
            <person name="Li G."/>
            <person name="Shao Z."/>
        </authorList>
    </citation>
    <scope>NUCLEOTIDE SEQUENCE [LARGE SCALE GENOMIC DNA]</scope>
    <source>
        <strain evidence="11 12">22II-S10r2</strain>
    </source>
</reference>
<keyword evidence="5 8" id="KW-1133">Transmembrane helix</keyword>
<feature type="transmembrane region" description="Helical" evidence="8">
    <location>
        <begin position="374"/>
        <end position="395"/>
    </location>
</feature>
<keyword evidence="7 8" id="KW-0924">Ammonia transport</keyword>
<feature type="transmembrane region" description="Helical" evidence="8">
    <location>
        <begin position="287"/>
        <end position="303"/>
    </location>
</feature>
<keyword evidence="9" id="KW-0732">Signal</keyword>
<dbReference type="Proteomes" id="UP000192342">
    <property type="component" value="Unassembled WGS sequence"/>
</dbReference>
<evidence type="ECO:0000256" key="2">
    <source>
        <dbReference type="ARBA" id="ARBA00005887"/>
    </source>
</evidence>
<dbReference type="Gene3D" id="1.10.3430.10">
    <property type="entry name" value="Ammonium transporter AmtB like domains"/>
    <property type="match status" value="1"/>
</dbReference>
<accession>A0A1Y1SBV7</accession>
<evidence type="ECO:0000256" key="6">
    <source>
        <dbReference type="ARBA" id="ARBA00023136"/>
    </source>
</evidence>
<organism evidence="11 12">
    <name type="scientific">Oceanococcus atlanticus</name>
    <dbReference type="NCBI Taxonomy" id="1317117"/>
    <lineage>
        <taxon>Bacteria</taxon>
        <taxon>Pseudomonadati</taxon>
        <taxon>Pseudomonadota</taxon>
        <taxon>Gammaproteobacteria</taxon>
        <taxon>Chromatiales</taxon>
        <taxon>Oceanococcaceae</taxon>
        <taxon>Oceanococcus</taxon>
    </lineage>
</organism>
<feature type="transmembrane region" description="Helical" evidence="8">
    <location>
        <begin position="36"/>
        <end position="56"/>
    </location>
</feature>
<feature type="chain" id="PRO_5010998293" description="Ammonium transporter" evidence="9">
    <location>
        <begin position="27"/>
        <end position="433"/>
    </location>
</feature>
<comment type="caution">
    <text evidence="11">The sequence shown here is derived from an EMBL/GenBank/DDBJ whole genome shotgun (WGS) entry which is preliminary data.</text>
</comment>
<feature type="transmembrane region" description="Helical" evidence="8">
    <location>
        <begin position="77"/>
        <end position="97"/>
    </location>
</feature>
<dbReference type="GO" id="GO:0097272">
    <property type="term" value="P:ammonium homeostasis"/>
    <property type="evidence" value="ECO:0007669"/>
    <property type="project" value="TreeGrafter"/>
</dbReference>
<dbReference type="PANTHER" id="PTHR11730:SF6">
    <property type="entry name" value="AMMONIUM TRANSPORTER"/>
    <property type="match status" value="1"/>
</dbReference>
<evidence type="ECO:0000256" key="3">
    <source>
        <dbReference type="ARBA" id="ARBA00022448"/>
    </source>
</evidence>
<name>A0A1Y1SBV7_9GAMM</name>
<dbReference type="EMBL" id="AQQV01000003">
    <property type="protein sequence ID" value="ORE86092.1"/>
    <property type="molecule type" value="Genomic_DNA"/>
</dbReference>
<feature type="signal peptide" evidence="9">
    <location>
        <begin position="1"/>
        <end position="26"/>
    </location>
</feature>
<dbReference type="InterPro" id="IPR001905">
    <property type="entry name" value="Ammonium_transpt"/>
</dbReference>
<feature type="transmembrane region" description="Helical" evidence="8">
    <location>
        <begin position="263"/>
        <end position="280"/>
    </location>
</feature>
<feature type="transmembrane region" description="Helical" evidence="8">
    <location>
        <begin position="117"/>
        <end position="137"/>
    </location>
</feature>
<dbReference type="InterPro" id="IPR018047">
    <property type="entry name" value="Ammonium_transpt_CS"/>
</dbReference>
<dbReference type="PROSITE" id="PS01219">
    <property type="entry name" value="AMMONIUM_TRANSP"/>
    <property type="match status" value="1"/>
</dbReference>
<evidence type="ECO:0000313" key="11">
    <source>
        <dbReference type="EMBL" id="ORE86092.1"/>
    </source>
</evidence>
<dbReference type="OrthoDB" id="9814202at2"/>
<evidence type="ECO:0000256" key="7">
    <source>
        <dbReference type="ARBA" id="ARBA00023177"/>
    </source>
</evidence>
<dbReference type="AlphaFoldDB" id="A0A1Y1SBV7"/>
<feature type="transmembrane region" description="Helical" evidence="8">
    <location>
        <begin position="144"/>
        <end position="164"/>
    </location>
</feature>
<evidence type="ECO:0000313" key="12">
    <source>
        <dbReference type="Proteomes" id="UP000192342"/>
    </source>
</evidence>
<sequence>MPRLATQNARIFSLLALLAAPLSASASDTLTASADIVWVAVSAALVFFMQAGFALLEGGCSRAKNSTNVILKNFADLCFGVLGFWLLGYGLMFGTNLTGWFGSDHFLPDSSPGNEAVFFVFQAMFAATAATIVAGSVAERMRFWPYLIASFVITALIYPISGSWVWGSFYEGSGWLAQRGFVDFAGSTVVHSVGAWCALAGVILLGPRLGRFAKDGSPRTIPGHNLPMVSLGVFILWLGWFGFNGGSTLAASQDVGTVLMNTQIAAVLGVIGTILCAALLRRPMSAVTILNGGLAGLVSITAGCGSMSAGFSALTGLTGGFVMVLSGLALEKFKLDDVVGAIPVHGFAGAWGTLAAGMFYAGDTFNVSRIAIQLLGIGAIFVWSFSAALILFGLLKMFIGIRASTLHEQHGLDYTEHADIGYPEFQASLAPRS</sequence>
<dbReference type="NCBIfam" id="TIGR00836">
    <property type="entry name" value="amt"/>
    <property type="match status" value="1"/>
</dbReference>
<keyword evidence="3 8" id="KW-0813">Transport</keyword>
<keyword evidence="12" id="KW-1185">Reference proteome</keyword>
<feature type="domain" description="Ammonium transporter AmtB-like" evidence="10">
    <location>
        <begin position="37"/>
        <end position="422"/>
    </location>
</feature>
<dbReference type="PANTHER" id="PTHR11730">
    <property type="entry name" value="AMMONIUM TRANSPORTER"/>
    <property type="match status" value="1"/>
</dbReference>
<dbReference type="Pfam" id="PF00909">
    <property type="entry name" value="Ammonium_transp"/>
    <property type="match status" value="1"/>
</dbReference>
<evidence type="ECO:0000256" key="4">
    <source>
        <dbReference type="ARBA" id="ARBA00022692"/>
    </source>
</evidence>
<evidence type="ECO:0000256" key="8">
    <source>
        <dbReference type="RuleBase" id="RU362002"/>
    </source>
</evidence>
<proteinExistence type="inferred from homology"/>
<dbReference type="RefSeq" id="WP_083562884.1">
    <property type="nucleotide sequence ID" value="NZ_AQQV01000003.1"/>
</dbReference>
<dbReference type="SUPFAM" id="SSF111352">
    <property type="entry name" value="Ammonium transporter"/>
    <property type="match status" value="1"/>
</dbReference>
<feature type="transmembrane region" description="Helical" evidence="8">
    <location>
        <begin position="226"/>
        <end position="243"/>
    </location>
</feature>
<keyword evidence="4 8" id="KW-0812">Transmembrane</keyword>
<dbReference type="STRING" id="1317117.ATO7_12383"/>
<evidence type="ECO:0000259" key="10">
    <source>
        <dbReference type="Pfam" id="PF00909"/>
    </source>
</evidence>
<evidence type="ECO:0000256" key="1">
    <source>
        <dbReference type="ARBA" id="ARBA00004141"/>
    </source>
</evidence>
<gene>
    <name evidence="11" type="ORF">ATO7_12383</name>
</gene>
<evidence type="ECO:0000256" key="5">
    <source>
        <dbReference type="ARBA" id="ARBA00022989"/>
    </source>
</evidence>